<comment type="caution">
    <text evidence="1">The sequence shown here is derived from an EMBL/GenBank/DDBJ whole genome shotgun (WGS) entry which is preliminary data.</text>
</comment>
<name>A0A7W6J1X0_9HYPH</name>
<gene>
    <name evidence="1" type="ORF">GGR23_000435</name>
</gene>
<evidence type="ECO:0000313" key="1">
    <source>
        <dbReference type="EMBL" id="MBB4063274.1"/>
    </source>
</evidence>
<dbReference type="EMBL" id="JACIEZ010000001">
    <property type="protein sequence ID" value="MBB4063274.1"/>
    <property type="molecule type" value="Genomic_DNA"/>
</dbReference>
<accession>A0A7W6J1X0</accession>
<proteinExistence type="predicted"/>
<protein>
    <submittedName>
        <fullName evidence="1">Uncharacterized protein</fullName>
    </submittedName>
</protein>
<dbReference type="Proteomes" id="UP000528286">
    <property type="component" value="Unassembled WGS sequence"/>
</dbReference>
<keyword evidence="2" id="KW-1185">Reference proteome</keyword>
<evidence type="ECO:0000313" key="2">
    <source>
        <dbReference type="Proteomes" id="UP000528286"/>
    </source>
</evidence>
<organism evidence="1 2">
    <name type="scientific">Gellertiella hungarica</name>
    <dbReference type="NCBI Taxonomy" id="1572859"/>
    <lineage>
        <taxon>Bacteria</taxon>
        <taxon>Pseudomonadati</taxon>
        <taxon>Pseudomonadota</taxon>
        <taxon>Alphaproteobacteria</taxon>
        <taxon>Hyphomicrobiales</taxon>
        <taxon>Rhizobiaceae</taxon>
        <taxon>Gellertiella</taxon>
    </lineage>
</organism>
<dbReference type="AlphaFoldDB" id="A0A7W6J1X0"/>
<dbReference type="RefSeq" id="WP_183364469.1">
    <property type="nucleotide sequence ID" value="NZ_JACIEZ010000001.1"/>
</dbReference>
<sequence length="179" mass="20097">MTFKIEIRGMSFFYSDDGTRKYRTLAMAEVYLPDLALTLRDVRLAWSPDRGFVAHAPTSPKTAPSPMIQWYHRGEFAQQLAQELRTMYERMGGKMPVDLSVKEQRAGAAARRIIEKATSRRDHVTGKVIGADPFDDAPIEYMTVPATFHVHEDASDTEAVEGLARTLSVEHQEAARVLG</sequence>
<reference evidence="1 2" key="1">
    <citation type="submission" date="2020-08" db="EMBL/GenBank/DDBJ databases">
        <title>Genomic Encyclopedia of Type Strains, Phase IV (KMG-IV): sequencing the most valuable type-strain genomes for metagenomic binning, comparative biology and taxonomic classification.</title>
        <authorList>
            <person name="Goeker M."/>
        </authorList>
    </citation>
    <scope>NUCLEOTIDE SEQUENCE [LARGE SCALE GENOMIC DNA]</scope>
    <source>
        <strain evidence="1 2">DSM 29853</strain>
    </source>
</reference>